<keyword evidence="2" id="KW-0547">Nucleotide-binding</keyword>
<dbReference type="Gene3D" id="3.40.50.300">
    <property type="entry name" value="P-loop containing nucleotide triphosphate hydrolases"/>
    <property type="match status" value="1"/>
</dbReference>
<evidence type="ECO:0000313" key="2">
    <source>
        <dbReference type="EMBL" id="MDT0341565.1"/>
    </source>
</evidence>
<evidence type="ECO:0000313" key="3">
    <source>
        <dbReference type="Proteomes" id="UP001183246"/>
    </source>
</evidence>
<name>A0ABU2MJA7_9ACTN</name>
<dbReference type="PANTHER" id="PTHR47691:SF3">
    <property type="entry name" value="HTH-TYPE TRANSCRIPTIONAL REGULATOR RV0890C-RELATED"/>
    <property type="match status" value="1"/>
</dbReference>
<dbReference type="InterPro" id="IPR027417">
    <property type="entry name" value="P-loop_NTPase"/>
</dbReference>
<evidence type="ECO:0000259" key="1">
    <source>
        <dbReference type="Pfam" id="PF13401"/>
    </source>
</evidence>
<comment type="caution">
    <text evidence="2">The sequence shown here is derived from an EMBL/GenBank/DDBJ whole genome shotgun (WGS) entry which is preliminary data.</text>
</comment>
<dbReference type="Pfam" id="PF13401">
    <property type="entry name" value="AAA_22"/>
    <property type="match status" value="1"/>
</dbReference>
<dbReference type="Proteomes" id="UP001183246">
    <property type="component" value="Unassembled WGS sequence"/>
</dbReference>
<keyword evidence="2" id="KW-0067">ATP-binding</keyword>
<dbReference type="PRINTS" id="PR00364">
    <property type="entry name" value="DISEASERSIST"/>
</dbReference>
<organism evidence="2 3">
    <name type="scientific">Streptomyces litchfieldiae</name>
    <dbReference type="NCBI Taxonomy" id="3075543"/>
    <lineage>
        <taxon>Bacteria</taxon>
        <taxon>Bacillati</taxon>
        <taxon>Actinomycetota</taxon>
        <taxon>Actinomycetes</taxon>
        <taxon>Kitasatosporales</taxon>
        <taxon>Streptomycetaceae</taxon>
        <taxon>Streptomyces</taxon>
    </lineage>
</organism>
<protein>
    <submittedName>
        <fullName evidence="2">ATP-binding protein</fullName>
    </submittedName>
</protein>
<reference evidence="3" key="1">
    <citation type="submission" date="2023-07" db="EMBL/GenBank/DDBJ databases">
        <title>30 novel species of actinomycetes from the DSMZ collection.</title>
        <authorList>
            <person name="Nouioui I."/>
        </authorList>
    </citation>
    <scope>NUCLEOTIDE SEQUENCE [LARGE SCALE GENOMIC DNA]</scope>
    <source>
        <strain evidence="3">DSM 44938</strain>
    </source>
</reference>
<keyword evidence="3" id="KW-1185">Reference proteome</keyword>
<dbReference type="SUPFAM" id="SSF52540">
    <property type="entry name" value="P-loop containing nucleoside triphosphate hydrolases"/>
    <property type="match status" value="1"/>
</dbReference>
<dbReference type="PANTHER" id="PTHR47691">
    <property type="entry name" value="REGULATOR-RELATED"/>
    <property type="match status" value="1"/>
</dbReference>
<dbReference type="InterPro" id="IPR049945">
    <property type="entry name" value="AAA_22"/>
</dbReference>
<dbReference type="RefSeq" id="WP_311702689.1">
    <property type="nucleotide sequence ID" value="NZ_JAVREL010000001.1"/>
</dbReference>
<gene>
    <name evidence="2" type="ORF">RM590_02745</name>
</gene>
<sequence length="253" mass="26703">MSGGDAHNSMSGGTARNLIQAQTVGAVYLDGAPPPVAWEVPPPRPGFVNRTAELVRLNALLDRDGDRPGPRVLALCGLGGVGKSELLAQWVDRRAERFADGVLYVDLAEWRQQGAVEVGDVLAEFARSLGVHESYIRPTPAARRAVYRSATRNRRLLVFIDNADHAAEVRALLPASGVTVATSRNHLGGLRLDGADVVTVEPLAAPAAGELLRGWLAGGPGGDDEVAELVRLCGGLPLALRAPRPSRAAARRA</sequence>
<feature type="domain" description="ORC1/DEAH AAA+ ATPase" evidence="1">
    <location>
        <begin position="70"/>
        <end position="166"/>
    </location>
</feature>
<dbReference type="EMBL" id="JAVREL010000001">
    <property type="protein sequence ID" value="MDT0341565.1"/>
    <property type="molecule type" value="Genomic_DNA"/>
</dbReference>
<dbReference type="GO" id="GO:0005524">
    <property type="term" value="F:ATP binding"/>
    <property type="evidence" value="ECO:0007669"/>
    <property type="project" value="UniProtKB-KW"/>
</dbReference>
<proteinExistence type="predicted"/>
<accession>A0ABU2MJA7</accession>